<dbReference type="EMBL" id="SJPM01000004">
    <property type="protein sequence ID" value="TWT97354.1"/>
    <property type="molecule type" value="Genomic_DNA"/>
</dbReference>
<sequence length="62" mass="6954">MGICQLLKSDSSRWQGSPENVRFAVQSALEGSNRAVVKREKIIFAFFLTIAGRAGEGYRIHR</sequence>
<protein>
    <submittedName>
        <fullName evidence="1">Uncharacterized protein</fullName>
    </submittedName>
</protein>
<evidence type="ECO:0000313" key="1">
    <source>
        <dbReference type="EMBL" id="TWT97354.1"/>
    </source>
</evidence>
<name>A0A5C6ABG3_9BACT</name>
<evidence type="ECO:0000313" key="2">
    <source>
        <dbReference type="Proteomes" id="UP000316213"/>
    </source>
</evidence>
<accession>A0A5C6ABG3</accession>
<organism evidence="1 2">
    <name type="scientific">Neorhodopirellula pilleata</name>
    <dbReference type="NCBI Taxonomy" id="2714738"/>
    <lineage>
        <taxon>Bacteria</taxon>
        <taxon>Pseudomonadati</taxon>
        <taxon>Planctomycetota</taxon>
        <taxon>Planctomycetia</taxon>
        <taxon>Pirellulales</taxon>
        <taxon>Pirellulaceae</taxon>
        <taxon>Neorhodopirellula</taxon>
    </lineage>
</organism>
<reference evidence="1 2" key="1">
    <citation type="submission" date="2019-02" db="EMBL/GenBank/DDBJ databases">
        <title>Deep-cultivation of Planctomycetes and their phenomic and genomic characterization uncovers novel biology.</title>
        <authorList>
            <person name="Wiegand S."/>
            <person name="Jogler M."/>
            <person name="Boedeker C."/>
            <person name="Pinto D."/>
            <person name="Vollmers J."/>
            <person name="Rivas-Marin E."/>
            <person name="Kohn T."/>
            <person name="Peeters S.H."/>
            <person name="Heuer A."/>
            <person name="Rast P."/>
            <person name="Oberbeckmann S."/>
            <person name="Bunk B."/>
            <person name="Jeske O."/>
            <person name="Meyerdierks A."/>
            <person name="Storesund J.E."/>
            <person name="Kallscheuer N."/>
            <person name="Luecker S."/>
            <person name="Lage O.M."/>
            <person name="Pohl T."/>
            <person name="Merkel B.J."/>
            <person name="Hornburger P."/>
            <person name="Mueller R.-W."/>
            <person name="Bruemmer F."/>
            <person name="Labrenz M."/>
            <person name="Spormann A.M."/>
            <person name="Op Den Camp H."/>
            <person name="Overmann J."/>
            <person name="Amann R."/>
            <person name="Jetten M.S.M."/>
            <person name="Mascher T."/>
            <person name="Medema M.H."/>
            <person name="Devos D.P."/>
            <person name="Kaster A.-K."/>
            <person name="Ovreas L."/>
            <person name="Rohde M."/>
            <person name="Galperin M.Y."/>
            <person name="Jogler C."/>
        </authorList>
    </citation>
    <scope>NUCLEOTIDE SEQUENCE [LARGE SCALE GENOMIC DNA]</scope>
    <source>
        <strain evidence="1 2">Pla100</strain>
    </source>
</reference>
<keyword evidence="2" id="KW-1185">Reference proteome</keyword>
<gene>
    <name evidence="1" type="ORF">Pla100_25060</name>
</gene>
<comment type="caution">
    <text evidence="1">The sequence shown here is derived from an EMBL/GenBank/DDBJ whole genome shotgun (WGS) entry which is preliminary data.</text>
</comment>
<dbReference type="Proteomes" id="UP000316213">
    <property type="component" value="Unassembled WGS sequence"/>
</dbReference>
<dbReference type="AlphaFoldDB" id="A0A5C6ABG3"/>
<proteinExistence type="predicted"/>